<dbReference type="OrthoDB" id="5877512at2759"/>
<evidence type="ECO:0000313" key="2">
    <source>
        <dbReference type="EMBL" id="CAD6187687.1"/>
    </source>
</evidence>
<feature type="region of interest" description="Disordered" evidence="1">
    <location>
        <begin position="126"/>
        <end position="147"/>
    </location>
</feature>
<dbReference type="EMBL" id="CAJGYM010000007">
    <property type="protein sequence ID" value="CAD6187687.1"/>
    <property type="molecule type" value="Genomic_DNA"/>
</dbReference>
<name>A0A8S1GW07_9PELO</name>
<dbReference type="Proteomes" id="UP000835052">
    <property type="component" value="Unassembled WGS sequence"/>
</dbReference>
<gene>
    <name evidence="2" type="ORF">CAUJ_LOCUS3606</name>
</gene>
<protein>
    <submittedName>
        <fullName evidence="2">Uncharacterized protein</fullName>
    </submittedName>
</protein>
<keyword evidence="3" id="KW-1185">Reference proteome</keyword>
<sequence>MLSPSHRARPSSISLEERRRSRNRSLSSLSHYSASPFPSFSAYLGSITKVKTGETTFHPFGEEEPLSPNSCVGVFNSMYCSVSSEYSFRPMFCISDTPPLCSPEDDVDLCSPDFEAVIIRKKESASSGYGSAGSESDQDQLSMHSDDVKLRSCRSRHRNKAKREEVSMRRRSMPPLMYRAYYATDFLRVLCREGHVNYETDVDTGEHVGMEIRGMSRPDSVMQLARKFGEISAAQENDLHKSRTSLLDGKENTKKIMLKKAPLPVRPIGGIASLTIKSEPKMSRPNMFKQMEKVGAG</sequence>
<accession>A0A8S1GW07</accession>
<evidence type="ECO:0000256" key="1">
    <source>
        <dbReference type="SAM" id="MobiDB-lite"/>
    </source>
</evidence>
<comment type="caution">
    <text evidence="2">The sequence shown here is derived from an EMBL/GenBank/DDBJ whole genome shotgun (WGS) entry which is preliminary data.</text>
</comment>
<proteinExistence type="predicted"/>
<organism evidence="2 3">
    <name type="scientific">Caenorhabditis auriculariae</name>
    <dbReference type="NCBI Taxonomy" id="2777116"/>
    <lineage>
        <taxon>Eukaryota</taxon>
        <taxon>Metazoa</taxon>
        <taxon>Ecdysozoa</taxon>
        <taxon>Nematoda</taxon>
        <taxon>Chromadorea</taxon>
        <taxon>Rhabditida</taxon>
        <taxon>Rhabditina</taxon>
        <taxon>Rhabditomorpha</taxon>
        <taxon>Rhabditoidea</taxon>
        <taxon>Rhabditidae</taxon>
        <taxon>Peloderinae</taxon>
        <taxon>Caenorhabditis</taxon>
    </lineage>
</organism>
<evidence type="ECO:0000313" key="3">
    <source>
        <dbReference type="Proteomes" id="UP000835052"/>
    </source>
</evidence>
<reference evidence="2" key="1">
    <citation type="submission" date="2020-10" db="EMBL/GenBank/DDBJ databases">
        <authorList>
            <person name="Kikuchi T."/>
        </authorList>
    </citation>
    <scope>NUCLEOTIDE SEQUENCE</scope>
    <source>
        <strain evidence="2">NKZ352</strain>
    </source>
</reference>
<feature type="compositionally biased region" description="Low complexity" evidence="1">
    <location>
        <begin position="126"/>
        <end position="135"/>
    </location>
</feature>
<dbReference type="AlphaFoldDB" id="A0A8S1GW07"/>
<feature type="region of interest" description="Disordered" evidence="1">
    <location>
        <begin position="1"/>
        <end position="22"/>
    </location>
</feature>